<feature type="compositionally biased region" description="Polar residues" evidence="1">
    <location>
        <begin position="265"/>
        <end position="280"/>
    </location>
</feature>
<feature type="compositionally biased region" description="Basic and acidic residues" evidence="1">
    <location>
        <begin position="246"/>
        <end position="258"/>
    </location>
</feature>
<name>A0A9P9K921_FUSRE</name>
<dbReference type="RefSeq" id="XP_046047602.1">
    <property type="nucleotide sequence ID" value="XM_046193237.1"/>
</dbReference>
<protein>
    <submittedName>
        <fullName evidence="2">Uncharacterized protein</fullName>
    </submittedName>
</protein>
<reference evidence="2" key="1">
    <citation type="journal article" date="2021" name="Nat. Commun.">
        <title>Genetic determinants of endophytism in the Arabidopsis root mycobiome.</title>
        <authorList>
            <person name="Mesny F."/>
            <person name="Miyauchi S."/>
            <person name="Thiergart T."/>
            <person name="Pickel B."/>
            <person name="Atanasova L."/>
            <person name="Karlsson M."/>
            <person name="Huettel B."/>
            <person name="Barry K.W."/>
            <person name="Haridas S."/>
            <person name="Chen C."/>
            <person name="Bauer D."/>
            <person name="Andreopoulos W."/>
            <person name="Pangilinan J."/>
            <person name="LaButti K."/>
            <person name="Riley R."/>
            <person name="Lipzen A."/>
            <person name="Clum A."/>
            <person name="Drula E."/>
            <person name="Henrissat B."/>
            <person name="Kohler A."/>
            <person name="Grigoriev I.V."/>
            <person name="Martin F.M."/>
            <person name="Hacquard S."/>
        </authorList>
    </citation>
    <scope>NUCLEOTIDE SEQUENCE</scope>
    <source>
        <strain evidence="2">MPI-CAGE-AT-0023</strain>
    </source>
</reference>
<dbReference type="OrthoDB" id="5102578at2759"/>
<dbReference type="AlphaFoldDB" id="A0A9P9K921"/>
<gene>
    <name evidence="2" type="ORF">BKA55DRAFT_573794</name>
</gene>
<organism evidence="2 3">
    <name type="scientific">Fusarium redolens</name>
    <dbReference type="NCBI Taxonomy" id="48865"/>
    <lineage>
        <taxon>Eukaryota</taxon>
        <taxon>Fungi</taxon>
        <taxon>Dikarya</taxon>
        <taxon>Ascomycota</taxon>
        <taxon>Pezizomycotina</taxon>
        <taxon>Sordariomycetes</taxon>
        <taxon>Hypocreomycetidae</taxon>
        <taxon>Hypocreales</taxon>
        <taxon>Nectriaceae</taxon>
        <taxon>Fusarium</taxon>
        <taxon>Fusarium redolens species complex</taxon>
    </lineage>
</organism>
<dbReference type="GeneID" id="70223191"/>
<evidence type="ECO:0000313" key="2">
    <source>
        <dbReference type="EMBL" id="KAH7244379.1"/>
    </source>
</evidence>
<proteinExistence type="predicted"/>
<comment type="caution">
    <text evidence="2">The sequence shown here is derived from an EMBL/GenBank/DDBJ whole genome shotgun (WGS) entry which is preliminary data.</text>
</comment>
<dbReference type="EMBL" id="JAGMUX010000011">
    <property type="protein sequence ID" value="KAH7244379.1"/>
    <property type="molecule type" value="Genomic_DNA"/>
</dbReference>
<feature type="compositionally biased region" description="Polar residues" evidence="1">
    <location>
        <begin position="234"/>
        <end position="243"/>
    </location>
</feature>
<evidence type="ECO:0000256" key="1">
    <source>
        <dbReference type="SAM" id="MobiDB-lite"/>
    </source>
</evidence>
<sequence length="301" mass="34417">MKRNLSHIFLARLQRLALLYPQHPSAFTCEFVSSFSFLPANSGSAFWKTMSAPPADTQPPDAMSRRVPLSESVSECGHDLDLNMFRTKWENCNDDRKRRWRRTQVYNVLKSFGKAKSVMSDRAIHELCEYLKRGKWNSTARNASGHPCYKHFKGTSPYPSPFSGPYYPYFFIIQALFPYSEALKGIYRDLSDLWEMDINPTRPFYPRLADSEREFFLIMGQRPSAQVPGPGPLTMSSVGQPQSPEVKAEQDNDEDYHTPKRTAQPEMSINNNGEQLTSIRSDIEQGPSEFQPQLHKDTTGS</sequence>
<accession>A0A9P9K921</accession>
<evidence type="ECO:0000313" key="3">
    <source>
        <dbReference type="Proteomes" id="UP000720189"/>
    </source>
</evidence>
<feature type="region of interest" description="Disordered" evidence="1">
    <location>
        <begin position="222"/>
        <end position="301"/>
    </location>
</feature>
<keyword evidence="3" id="KW-1185">Reference proteome</keyword>
<dbReference type="Proteomes" id="UP000720189">
    <property type="component" value="Unassembled WGS sequence"/>
</dbReference>